<keyword evidence="2" id="KW-1133">Transmembrane helix</keyword>
<dbReference type="EMBL" id="JAACJO010000001">
    <property type="protein sequence ID" value="KAF5363395.1"/>
    <property type="molecule type" value="Genomic_DNA"/>
</dbReference>
<gene>
    <name evidence="3" type="ORF">D9756_000819</name>
</gene>
<evidence type="ECO:0000256" key="1">
    <source>
        <dbReference type="SAM" id="MobiDB-lite"/>
    </source>
</evidence>
<feature type="transmembrane region" description="Helical" evidence="2">
    <location>
        <begin position="172"/>
        <end position="196"/>
    </location>
</feature>
<name>A0A8H5LMT6_9AGAR</name>
<sequence>MANASIPTGAWVLDRIIDPQHTPNWKNTHASGIISCITYSTYFLYSVQKVSIGKALKRATYLSFVMKTSPGAVYQRITGLSPINTTQKLSRNSLDWFLTPSILLFAAPSGTEDSGSLCAVSMMTIRWSWFFTFPLLVLSSYAQNDDHNANTEASRFVQHVARSLDSSRADNAVAIGLGVTAGVILLVALLVFLLYLRKRKRAMNQIEDGVSEVAEEKPQWWHIDLQSAKGTTWWVLETKGGGKEREGKNSGEEYLIKPKTPHLDRLRRYFLSPKNAVKQDPELPRDTFQHPAFPAPADQTNPIARPLPAIPNSHSRYPTILDRPGNPPGFPPPSPYKNTNLARTIRAVESREKLDRRRVQIPPKALAVPHGRPIPGLPERKAAVPKSPSGHRRRSWLSRQAFKNPFLPLKESDAVLPSSVSAGLALRQQMAHSPRSRSNLSAPATSPPDASRMGVARRIPAPIYEERRTIQSPATRPPGTGGVPKPKYQVDERAMRSALPLGYQSRPPTNARHV</sequence>
<dbReference type="OrthoDB" id="2962799at2759"/>
<evidence type="ECO:0000256" key="2">
    <source>
        <dbReference type="SAM" id="Phobius"/>
    </source>
</evidence>
<accession>A0A8H5LMT6</accession>
<evidence type="ECO:0000313" key="3">
    <source>
        <dbReference type="EMBL" id="KAF5363395.1"/>
    </source>
</evidence>
<proteinExistence type="predicted"/>
<organism evidence="3 4">
    <name type="scientific">Leucocoprinus leucothites</name>
    <dbReference type="NCBI Taxonomy" id="201217"/>
    <lineage>
        <taxon>Eukaryota</taxon>
        <taxon>Fungi</taxon>
        <taxon>Dikarya</taxon>
        <taxon>Basidiomycota</taxon>
        <taxon>Agaricomycotina</taxon>
        <taxon>Agaricomycetes</taxon>
        <taxon>Agaricomycetidae</taxon>
        <taxon>Agaricales</taxon>
        <taxon>Agaricineae</taxon>
        <taxon>Agaricaceae</taxon>
        <taxon>Leucocoprinus</taxon>
    </lineage>
</organism>
<protein>
    <submittedName>
        <fullName evidence="3">Uncharacterized protein</fullName>
    </submittedName>
</protein>
<dbReference type="Proteomes" id="UP000559027">
    <property type="component" value="Unassembled WGS sequence"/>
</dbReference>
<keyword evidence="2" id="KW-0472">Membrane</keyword>
<dbReference type="AlphaFoldDB" id="A0A8H5LMT6"/>
<feature type="region of interest" description="Disordered" evidence="1">
    <location>
        <begin position="366"/>
        <end position="397"/>
    </location>
</feature>
<keyword evidence="2" id="KW-0812">Transmembrane</keyword>
<reference evidence="3 4" key="1">
    <citation type="journal article" date="2020" name="ISME J.">
        <title>Uncovering the hidden diversity of litter-decomposition mechanisms in mushroom-forming fungi.</title>
        <authorList>
            <person name="Floudas D."/>
            <person name="Bentzer J."/>
            <person name="Ahren D."/>
            <person name="Johansson T."/>
            <person name="Persson P."/>
            <person name="Tunlid A."/>
        </authorList>
    </citation>
    <scope>NUCLEOTIDE SEQUENCE [LARGE SCALE GENOMIC DNA]</scope>
    <source>
        <strain evidence="3 4">CBS 146.42</strain>
    </source>
</reference>
<keyword evidence="4" id="KW-1185">Reference proteome</keyword>
<evidence type="ECO:0000313" key="4">
    <source>
        <dbReference type="Proteomes" id="UP000559027"/>
    </source>
</evidence>
<comment type="caution">
    <text evidence="3">The sequence shown here is derived from an EMBL/GenBank/DDBJ whole genome shotgun (WGS) entry which is preliminary data.</text>
</comment>
<feature type="region of interest" description="Disordered" evidence="1">
    <location>
        <begin position="427"/>
        <end position="514"/>
    </location>
</feature>